<dbReference type="GO" id="GO:0004672">
    <property type="term" value="F:protein kinase activity"/>
    <property type="evidence" value="ECO:0007669"/>
    <property type="project" value="InterPro"/>
</dbReference>
<dbReference type="OrthoDB" id="4185642at2759"/>
<feature type="domain" description="Protein kinase" evidence="1">
    <location>
        <begin position="1"/>
        <end position="97"/>
    </location>
</feature>
<comment type="caution">
    <text evidence="2">The sequence shown here is derived from an EMBL/GenBank/DDBJ whole genome shotgun (WGS) entry which is preliminary data.</text>
</comment>
<keyword evidence="3" id="KW-1185">Reference proteome</keyword>
<dbReference type="Gene3D" id="1.10.510.10">
    <property type="entry name" value="Transferase(Phosphotransferase) domain 1"/>
    <property type="match status" value="1"/>
</dbReference>
<reference evidence="2" key="1">
    <citation type="submission" date="2022-11" db="EMBL/GenBank/DDBJ databases">
        <authorList>
            <person name="Petersen C."/>
        </authorList>
    </citation>
    <scope>NUCLEOTIDE SEQUENCE</scope>
    <source>
        <strain evidence="2">IBT 21917</strain>
    </source>
</reference>
<evidence type="ECO:0000313" key="2">
    <source>
        <dbReference type="EMBL" id="KAJ5183889.1"/>
    </source>
</evidence>
<dbReference type="PROSITE" id="PS50011">
    <property type="entry name" value="PROTEIN_KINASE_DOM"/>
    <property type="match status" value="1"/>
</dbReference>
<dbReference type="InterPro" id="IPR011009">
    <property type="entry name" value="Kinase-like_dom_sf"/>
</dbReference>
<evidence type="ECO:0000259" key="1">
    <source>
        <dbReference type="PROSITE" id="PS50011"/>
    </source>
</evidence>
<dbReference type="Proteomes" id="UP001146351">
    <property type="component" value="Unassembled WGS sequence"/>
</dbReference>
<reference evidence="2" key="2">
    <citation type="journal article" date="2023" name="IMA Fungus">
        <title>Comparative genomic study of the Penicillium genus elucidates a diverse pangenome and 15 lateral gene transfer events.</title>
        <authorList>
            <person name="Petersen C."/>
            <person name="Sorensen T."/>
            <person name="Nielsen M.R."/>
            <person name="Sondergaard T.E."/>
            <person name="Sorensen J.L."/>
            <person name="Fitzpatrick D.A."/>
            <person name="Frisvad J.C."/>
            <person name="Nielsen K.L."/>
        </authorList>
    </citation>
    <scope>NUCLEOTIDE SEQUENCE</scope>
    <source>
        <strain evidence="2">IBT 21917</strain>
    </source>
</reference>
<gene>
    <name evidence="2" type="ORF">N7492_001505</name>
</gene>
<proteinExistence type="predicted"/>
<sequence length="97" mass="11575">MNVLELSNYTEQRPRNFFQLLIDIHEAGIIHLDLYPRNMMVQGDSGQMLLIDYELAQIFGPEHPWQPDWSARGRRLMDFFVEALGRDYKLGKYQETW</sequence>
<dbReference type="InterPro" id="IPR000719">
    <property type="entry name" value="Prot_kinase_dom"/>
</dbReference>
<dbReference type="GO" id="GO:0005524">
    <property type="term" value="F:ATP binding"/>
    <property type="evidence" value="ECO:0007669"/>
    <property type="project" value="InterPro"/>
</dbReference>
<name>A0A9W9ITS9_9EURO</name>
<dbReference type="SUPFAM" id="SSF56112">
    <property type="entry name" value="Protein kinase-like (PK-like)"/>
    <property type="match status" value="1"/>
</dbReference>
<accession>A0A9W9ITS9</accession>
<protein>
    <recommendedName>
        <fullName evidence="1">Protein kinase domain-containing protein</fullName>
    </recommendedName>
</protein>
<evidence type="ECO:0000313" key="3">
    <source>
        <dbReference type="Proteomes" id="UP001146351"/>
    </source>
</evidence>
<dbReference type="EMBL" id="JAPQKO010000001">
    <property type="protein sequence ID" value="KAJ5183889.1"/>
    <property type="molecule type" value="Genomic_DNA"/>
</dbReference>
<dbReference type="AlphaFoldDB" id="A0A9W9ITS9"/>
<organism evidence="2 3">
    <name type="scientific">Penicillium capsulatum</name>
    <dbReference type="NCBI Taxonomy" id="69766"/>
    <lineage>
        <taxon>Eukaryota</taxon>
        <taxon>Fungi</taxon>
        <taxon>Dikarya</taxon>
        <taxon>Ascomycota</taxon>
        <taxon>Pezizomycotina</taxon>
        <taxon>Eurotiomycetes</taxon>
        <taxon>Eurotiomycetidae</taxon>
        <taxon>Eurotiales</taxon>
        <taxon>Aspergillaceae</taxon>
        <taxon>Penicillium</taxon>
    </lineage>
</organism>